<dbReference type="Proteomes" id="UP000661012">
    <property type="component" value="Unassembled WGS sequence"/>
</dbReference>
<protein>
    <recommendedName>
        <fullName evidence="3">YubB ferredoxin-like domain-containing protein</fullName>
    </recommendedName>
</protein>
<comment type="caution">
    <text evidence="1">The sequence shown here is derived from an EMBL/GenBank/DDBJ whole genome shotgun (WGS) entry which is preliminary data.</text>
</comment>
<dbReference type="RefSeq" id="WP_191931309.1">
    <property type="nucleotide sequence ID" value="NZ_JACYNM010000038.1"/>
</dbReference>
<accession>A0ABR8ZZN0</accession>
<evidence type="ECO:0008006" key="3">
    <source>
        <dbReference type="Google" id="ProtNLM"/>
    </source>
</evidence>
<gene>
    <name evidence="1" type="ORF">IFT93_22800</name>
</gene>
<name>A0ABR8ZZN0_9GAMM</name>
<dbReference type="EMBL" id="JACYNN010000037">
    <property type="protein sequence ID" value="MBD8109197.1"/>
    <property type="molecule type" value="Genomic_DNA"/>
</dbReference>
<keyword evidence="2" id="KW-1185">Reference proteome</keyword>
<evidence type="ECO:0000313" key="1">
    <source>
        <dbReference type="EMBL" id="MBD8109197.1"/>
    </source>
</evidence>
<reference evidence="1 2" key="1">
    <citation type="journal article" date="2020" name="FEMS Microbiol. Ecol.">
        <title>Temporal dynamics of bacterial communities during seed development and maturation.</title>
        <authorList>
            <person name="Chesneau G."/>
            <person name="Torres-Cortes G."/>
            <person name="Briand M."/>
            <person name="Darrasse A."/>
            <person name="Preveaux A."/>
            <person name="Marais C."/>
            <person name="Jacques M.A."/>
            <person name="Shade A."/>
            <person name="Barret M."/>
        </authorList>
    </citation>
    <scope>NUCLEOTIDE SEQUENCE [LARGE SCALE GENOMIC DNA]</scope>
    <source>
        <strain evidence="1 2">CFBP13732</strain>
    </source>
</reference>
<sequence>MPNWCANRLRVSGPENEVSKARAFIEGGSDAHWYAESGGSYCGRATYSRGIQQDECCDSLEWSAEEDEDGYHEVTGPSWIINNVASYGG</sequence>
<evidence type="ECO:0000313" key="2">
    <source>
        <dbReference type="Proteomes" id="UP000661012"/>
    </source>
</evidence>
<organism evidence="1 2">
    <name type="scientific">Erwinia persicina</name>
    <dbReference type="NCBI Taxonomy" id="55211"/>
    <lineage>
        <taxon>Bacteria</taxon>
        <taxon>Pseudomonadati</taxon>
        <taxon>Pseudomonadota</taxon>
        <taxon>Gammaproteobacteria</taxon>
        <taxon>Enterobacterales</taxon>
        <taxon>Erwiniaceae</taxon>
        <taxon>Erwinia</taxon>
    </lineage>
</organism>
<proteinExistence type="predicted"/>